<dbReference type="PANTHER" id="PTHR35179:SF2">
    <property type="entry name" value="START DOMAIN-CONTAINING PROTEIN"/>
    <property type="match status" value="1"/>
</dbReference>
<keyword evidence="3" id="KW-1185">Reference proteome</keyword>
<evidence type="ECO:0000256" key="1">
    <source>
        <dbReference type="SAM" id="MobiDB-lite"/>
    </source>
</evidence>
<name>A0ABR4F983_9PEZI</name>
<proteinExistence type="predicted"/>
<evidence type="ECO:0000313" key="3">
    <source>
        <dbReference type="Proteomes" id="UP001600888"/>
    </source>
</evidence>
<gene>
    <name evidence="2" type="ORF">FJTKL_13891</name>
</gene>
<organism evidence="2 3">
    <name type="scientific">Diaporthe vaccinii</name>
    <dbReference type="NCBI Taxonomy" id="105482"/>
    <lineage>
        <taxon>Eukaryota</taxon>
        <taxon>Fungi</taxon>
        <taxon>Dikarya</taxon>
        <taxon>Ascomycota</taxon>
        <taxon>Pezizomycotina</taxon>
        <taxon>Sordariomycetes</taxon>
        <taxon>Sordariomycetidae</taxon>
        <taxon>Diaporthales</taxon>
        <taxon>Diaporthaceae</taxon>
        <taxon>Diaporthe</taxon>
        <taxon>Diaporthe eres species complex</taxon>
    </lineage>
</organism>
<feature type="region of interest" description="Disordered" evidence="1">
    <location>
        <begin position="345"/>
        <end position="384"/>
    </location>
</feature>
<accession>A0ABR4F983</accession>
<dbReference type="Proteomes" id="UP001600888">
    <property type="component" value="Unassembled WGS sequence"/>
</dbReference>
<comment type="caution">
    <text evidence="2">The sequence shown here is derived from an EMBL/GenBank/DDBJ whole genome shotgun (WGS) entry which is preliminary data.</text>
</comment>
<sequence length="494" mass="54601">MTSDCIVACGCGRNFLSKAALDQHRRDKTRSASASAVPNPCVNIEISRVPDSVPMESSKARRPLLFSFSLLLGPRIRCSHHASLVLTDTKKAPEIRNPKDRWLAKGAGNVVGTLTSASLNLCSSEPCISSSDHYDLICSYNWVNKKRPTIYVPGGAPIFETISLPLTIKPDSGRHFINQNAKKIPDYPFEVVFQAAELMNPTVRFDEIDVLTNRNSLRKFFDFCKGRVQESFRVNLHLVNDTLIIERCVRSTTEFLHGSSDSGFGHNFEKAATRSSRGLENSSGHHRVLRYDLGGLKCAVRFEVDASYDDPDTVGEGERHVAKAESYGEEVASLATAFSSIAVKKAGSGSTGGSADTIPRGAGTDQASVAELKSRKDHGSKPKPNWLPQLWLGRTRYLITGHHENGTFDDVRVYDLREELEAWEKNEVNQEALQKMAALLSRLRDTIRTNQGKSCVALCEKAVKPYTLRIHASTSGKGPLPASVVEKFWEKRTH</sequence>
<evidence type="ECO:0000313" key="2">
    <source>
        <dbReference type="EMBL" id="KAL2291257.1"/>
    </source>
</evidence>
<dbReference type="PANTHER" id="PTHR35179">
    <property type="entry name" value="PROTEIN CBG02620"/>
    <property type="match status" value="1"/>
</dbReference>
<reference evidence="2 3" key="1">
    <citation type="submission" date="2024-03" db="EMBL/GenBank/DDBJ databases">
        <title>A high-quality draft genome sequence of Diaporthe vaccinii, a causative agent of upright dieback and viscid rot disease in cranberry plants.</title>
        <authorList>
            <person name="Sarrasin M."/>
            <person name="Lang B.F."/>
            <person name="Burger G."/>
        </authorList>
    </citation>
    <scope>NUCLEOTIDE SEQUENCE [LARGE SCALE GENOMIC DNA]</scope>
    <source>
        <strain evidence="2 3">IS7</strain>
    </source>
</reference>
<dbReference type="EMBL" id="JBAWTH010000007">
    <property type="protein sequence ID" value="KAL2291257.1"/>
    <property type="molecule type" value="Genomic_DNA"/>
</dbReference>
<protein>
    <recommendedName>
        <fullName evidence="4">C2H2-type domain-containing protein</fullName>
    </recommendedName>
</protein>
<evidence type="ECO:0008006" key="4">
    <source>
        <dbReference type="Google" id="ProtNLM"/>
    </source>
</evidence>